<evidence type="ECO:0000313" key="3">
    <source>
        <dbReference type="EMBL" id="KAE8735502.1"/>
    </source>
</evidence>
<comment type="caution">
    <text evidence="3">The sequence shown here is derived from an EMBL/GenBank/DDBJ whole genome shotgun (WGS) entry which is preliminary data.</text>
</comment>
<sequence length="332" mass="37234">MDLQRIESRLDKGVYSECSTKFFRDLLLLFNIIGFHRKSSPERTAAEQLRALVLKEMNHKLPKQDDSSKPSKSSTMVPCGKRTSSKAVIKDGKERVVEEKQKANEKKIDASPFAATNTTLSKSGDSNHEYGGNELSSHDAVELKVDTKKENNKARKKQGAASFLKRMKQNSISSFNQALSSVDLWFDRLQLDFYGSYSLVGFKSMVERRGRPQKPLKDETEEEVEKLDGGGKNGKADMTADERKSPPSAENRKKRKRTSQVKEKADSIKEENGLGTRSSTDELSKSNGFRKMGVGVKASHIELLKQSSNASEVVAVIAVCVFFFTWPNHMMR</sequence>
<feature type="compositionally biased region" description="Basic and acidic residues" evidence="2">
    <location>
        <begin position="60"/>
        <end position="69"/>
    </location>
</feature>
<dbReference type="PANTHER" id="PTHR37888">
    <property type="entry name" value="DNA-BINDING BROMODOMAIN-CONTAINING PROTEIN"/>
    <property type="match status" value="1"/>
</dbReference>
<keyword evidence="4" id="KW-1185">Reference proteome</keyword>
<feature type="compositionally biased region" description="Basic and acidic residues" evidence="2">
    <location>
        <begin position="226"/>
        <end position="245"/>
    </location>
</feature>
<feature type="region of interest" description="Disordered" evidence="2">
    <location>
        <begin position="208"/>
        <end position="287"/>
    </location>
</feature>
<keyword evidence="1" id="KW-0103">Bromodomain</keyword>
<proteinExistence type="predicted"/>
<feature type="compositionally biased region" description="Basic and acidic residues" evidence="2">
    <location>
        <begin position="99"/>
        <end position="109"/>
    </location>
</feature>
<feature type="region of interest" description="Disordered" evidence="2">
    <location>
        <begin position="99"/>
        <end position="134"/>
    </location>
</feature>
<feature type="region of interest" description="Disordered" evidence="2">
    <location>
        <begin position="60"/>
        <end position="85"/>
    </location>
</feature>
<dbReference type="PANTHER" id="PTHR37888:SF8">
    <property type="entry name" value="HISTONE-LYSINE N-METHYLTRANSFERASE, H3 LYSINE-79 SPECIFIC-LIKE"/>
    <property type="match status" value="1"/>
</dbReference>
<accession>A0A6A3D8D3</accession>
<dbReference type="GO" id="GO:0016787">
    <property type="term" value="F:hydrolase activity"/>
    <property type="evidence" value="ECO:0007669"/>
    <property type="project" value="UniProtKB-KW"/>
</dbReference>
<dbReference type="Proteomes" id="UP000436088">
    <property type="component" value="Unassembled WGS sequence"/>
</dbReference>
<feature type="compositionally biased region" description="Basic and acidic residues" evidence="2">
    <location>
        <begin position="260"/>
        <end position="272"/>
    </location>
</feature>
<dbReference type="InterPro" id="IPR036427">
    <property type="entry name" value="Bromodomain-like_sf"/>
</dbReference>
<evidence type="ECO:0000313" key="4">
    <source>
        <dbReference type="Proteomes" id="UP000436088"/>
    </source>
</evidence>
<dbReference type="EMBL" id="VEPZ02000032">
    <property type="protein sequence ID" value="KAE8735502.1"/>
    <property type="molecule type" value="Genomic_DNA"/>
</dbReference>
<organism evidence="3 4">
    <name type="scientific">Hibiscus syriacus</name>
    <name type="common">Rose of Sharon</name>
    <dbReference type="NCBI Taxonomy" id="106335"/>
    <lineage>
        <taxon>Eukaryota</taxon>
        <taxon>Viridiplantae</taxon>
        <taxon>Streptophyta</taxon>
        <taxon>Embryophyta</taxon>
        <taxon>Tracheophyta</taxon>
        <taxon>Spermatophyta</taxon>
        <taxon>Magnoliopsida</taxon>
        <taxon>eudicotyledons</taxon>
        <taxon>Gunneridae</taxon>
        <taxon>Pentapetalae</taxon>
        <taxon>rosids</taxon>
        <taxon>malvids</taxon>
        <taxon>Malvales</taxon>
        <taxon>Malvaceae</taxon>
        <taxon>Malvoideae</taxon>
        <taxon>Hibiscus</taxon>
    </lineage>
</organism>
<protein>
    <submittedName>
        <fullName evidence="3">Alpha/beta-Hydrolases superfamily protein</fullName>
    </submittedName>
</protein>
<reference evidence="3" key="1">
    <citation type="submission" date="2019-09" db="EMBL/GenBank/DDBJ databases">
        <title>Draft genome information of white flower Hibiscus syriacus.</title>
        <authorList>
            <person name="Kim Y.-M."/>
        </authorList>
    </citation>
    <scope>NUCLEOTIDE SEQUENCE [LARGE SCALE GENOMIC DNA]</scope>
    <source>
        <strain evidence="3">YM2019G1</strain>
    </source>
</reference>
<dbReference type="AlphaFoldDB" id="A0A6A3D8D3"/>
<gene>
    <name evidence="3" type="ORF">F3Y22_tig00000340pilonHSYRG00510</name>
</gene>
<dbReference type="Gene3D" id="1.20.920.10">
    <property type="entry name" value="Bromodomain-like"/>
    <property type="match status" value="1"/>
</dbReference>
<evidence type="ECO:0000256" key="1">
    <source>
        <dbReference type="ARBA" id="ARBA00023117"/>
    </source>
</evidence>
<name>A0A6A3D8D3_HIBSY</name>
<feature type="compositionally biased region" description="Polar residues" evidence="2">
    <location>
        <begin position="114"/>
        <end position="124"/>
    </location>
</feature>
<feature type="compositionally biased region" description="Basic and acidic residues" evidence="2">
    <location>
        <begin position="208"/>
        <end position="218"/>
    </location>
</feature>
<dbReference type="SUPFAM" id="SSF47370">
    <property type="entry name" value="Bromodomain"/>
    <property type="match status" value="1"/>
</dbReference>
<evidence type="ECO:0000256" key="2">
    <source>
        <dbReference type="SAM" id="MobiDB-lite"/>
    </source>
</evidence>